<sequence length="117" mass="13307">MGTCLSKKEETFTGDSYQSSNYDEQTILVLNENGQTEVPQTSEPIVTIQTQLTNYLDGLVNSSDIQIFTSDKIYMPCIKENLYLKTNLSQNLNNSKQIDINTQQSIELLHNVFSEDF</sequence>
<comment type="caution">
    <text evidence="1">The sequence shown here is derived from an EMBL/GenBank/DDBJ whole genome shotgun (WGS) entry which is preliminary data.</text>
</comment>
<dbReference type="EMBL" id="CAXDID020000011">
    <property type="protein sequence ID" value="CAL5979789.1"/>
    <property type="molecule type" value="Genomic_DNA"/>
</dbReference>
<dbReference type="Proteomes" id="UP001642409">
    <property type="component" value="Unassembled WGS sequence"/>
</dbReference>
<proteinExistence type="predicted"/>
<evidence type="ECO:0000313" key="1">
    <source>
        <dbReference type="EMBL" id="CAL5979789.1"/>
    </source>
</evidence>
<evidence type="ECO:0000313" key="2">
    <source>
        <dbReference type="Proteomes" id="UP001642409"/>
    </source>
</evidence>
<organism evidence="1 2">
    <name type="scientific">Hexamita inflata</name>
    <dbReference type="NCBI Taxonomy" id="28002"/>
    <lineage>
        <taxon>Eukaryota</taxon>
        <taxon>Metamonada</taxon>
        <taxon>Diplomonadida</taxon>
        <taxon>Hexamitidae</taxon>
        <taxon>Hexamitinae</taxon>
        <taxon>Hexamita</taxon>
    </lineage>
</organism>
<reference evidence="1 2" key="1">
    <citation type="submission" date="2024-07" db="EMBL/GenBank/DDBJ databases">
        <authorList>
            <person name="Akdeniz Z."/>
        </authorList>
    </citation>
    <scope>NUCLEOTIDE SEQUENCE [LARGE SCALE GENOMIC DNA]</scope>
</reference>
<protein>
    <submittedName>
        <fullName evidence="1">Hypothetical_protein</fullName>
    </submittedName>
</protein>
<gene>
    <name evidence="1" type="ORF">HINF_LOCUS5867</name>
</gene>
<accession>A0ABP1GV61</accession>
<keyword evidence="2" id="KW-1185">Reference proteome</keyword>
<name>A0ABP1GV61_9EUKA</name>